<evidence type="ECO:0000313" key="4">
    <source>
        <dbReference type="Proteomes" id="UP000008718"/>
    </source>
</evidence>
<dbReference type="RefSeq" id="WP_013445245.1">
    <property type="nucleotide sequence ID" value="NC_014734.1"/>
</dbReference>
<gene>
    <name evidence="3" type="ordered locus">Palpr_1737</name>
</gene>
<dbReference type="InterPro" id="IPR011250">
    <property type="entry name" value="OMP/PagP_B-barrel"/>
</dbReference>
<dbReference type="STRING" id="694427.Palpr_1737"/>
<dbReference type="EMBL" id="CP002345">
    <property type="protein sequence ID" value="ADQ79876.1"/>
    <property type="molecule type" value="Genomic_DNA"/>
</dbReference>
<dbReference type="InterPro" id="IPR027385">
    <property type="entry name" value="Beta-barrel_OMP"/>
</dbReference>
<dbReference type="AlphaFoldDB" id="E4T582"/>
<evidence type="ECO:0000256" key="1">
    <source>
        <dbReference type="ARBA" id="ARBA00022729"/>
    </source>
</evidence>
<dbReference type="eggNOG" id="ENOG50330ZN">
    <property type="taxonomic scope" value="Bacteria"/>
</dbReference>
<reference key="1">
    <citation type="submission" date="2010-11" db="EMBL/GenBank/DDBJ databases">
        <title>The complete genome of Paludibacter propionicigenes DSM 17365.</title>
        <authorList>
            <consortium name="US DOE Joint Genome Institute (JGI-PGF)"/>
            <person name="Lucas S."/>
            <person name="Copeland A."/>
            <person name="Lapidus A."/>
            <person name="Bruce D."/>
            <person name="Goodwin L."/>
            <person name="Pitluck S."/>
            <person name="Kyrpides N."/>
            <person name="Mavromatis K."/>
            <person name="Ivanova N."/>
            <person name="Munk A.C."/>
            <person name="Brettin T."/>
            <person name="Detter J.C."/>
            <person name="Han C."/>
            <person name="Tapia R."/>
            <person name="Land M."/>
            <person name="Hauser L."/>
            <person name="Markowitz V."/>
            <person name="Cheng J.-F."/>
            <person name="Hugenholtz P."/>
            <person name="Woyke T."/>
            <person name="Wu D."/>
            <person name="Gronow S."/>
            <person name="Wellnitz S."/>
            <person name="Brambilla E."/>
            <person name="Klenk H.-P."/>
            <person name="Eisen J.A."/>
        </authorList>
    </citation>
    <scope>NUCLEOTIDE SEQUENCE</scope>
    <source>
        <strain>WB4</strain>
    </source>
</reference>
<dbReference type="OrthoDB" id="980939at2"/>
<dbReference type="HOGENOM" id="CLU_1376988_0_0_10"/>
<reference evidence="3 4" key="2">
    <citation type="journal article" date="2011" name="Stand. Genomic Sci.">
        <title>Complete genome sequence of Paludibacter propionicigenes type strain (WB4).</title>
        <authorList>
            <person name="Gronow S."/>
            <person name="Munk C."/>
            <person name="Lapidus A."/>
            <person name="Nolan M."/>
            <person name="Lucas S."/>
            <person name="Hammon N."/>
            <person name="Deshpande S."/>
            <person name="Cheng J.F."/>
            <person name="Tapia R."/>
            <person name="Han C."/>
            <person name="Goodwin L."/>
            <person name="Pitluck S."/>
            <person name="Liolios K."/>
            <person name="Ivanova N."/>
            <person name="Mavromatis K."/>
            <person name="Mikhailova N."/>
            <person name="Pati A."/>
            <person name="Chen A."/>
            <person name="Palaniappan K."/>
            <person name="Land M."/>
            <person name="Hauser L."/>
            <person name="Chang Y.J."/>
            <person name="Jeffries C.D."/>
            <person name="Brambilla E."/>
            <person name="Rohde M."/>
            <person name="Goker M."/>
            <person name="Detter J.C."/>
            <person name="Woyke T."/>
            <person name="Bristow J."/>
            <person name="Eisen J.A."/>
            <person name="Markowitz V."/>
            <person name="Hugenholtz P."/>
            <person name="Kyrpides N.C."/>
            <person name="Klenk H.P."/>
        </authorList>
    </citation>
    <scope>NUCLEOTIDE SEQUENCE [LARGE SCALE GENOMIC DNA]</scope>
    <source>
        <strain evidence="4">DSM 17365 / JCM 13257 / WB4</strain>
    </source>
</reference>
<name>E4T582_PALPW</name>
<feature type="domain" description="Outer membrane protein beta-barrel" evidence="2">
    <location>
        <begin position="7"/>
        <end position="196"/>
    </location>
</feature>
<dbReference type="SUPFAM" id="SSF56925">
    <property type="entry name" value="OMPA-like"/>
    <property type="match status" value="1"/>
</dbReference>
<keyword evidence="1" id="KW-0732">Signal</keyword>
<keyword evidence="4" id="KW-1185">Reference proteome</keyword>
<protein>
    <recommendedName>
        <fullName evidence="2">Outer membrane protein beta-barrel domain-containing protein</fullName>
    </recommendedName>
</protein>
<proteinExistence type="predicted"/>
<evidence type="ECO:0000313" key="3">
    <source>
        <dbReference type="EMBL" id="ADQ79876.1"/>
    </source>
</evidence>
<dbReference type="Proteomes" id="UP000008718">
    <property type="component" value="Chromosome"/>
</dbReference>
<sequence length="198" mass="21849">MKKSYCLLFIFVFFASEMKAQKAEVGITFSALSDNSIARFNSDYISDSGTDAGKSHTFGITYIKPLNKWLGVESGIEFLQGKASIHSITNTMYGLSTVSHSGTMSLINIPVGLRASFWKYCFVNGGLFIDMDVSSDSPVNSQSGIGSQLGFGLKYNFKTGISVFVNPYTRIHAFPLSFQSNQEHLFESAIRFGMSYQL</sequence>
<dbReference type="KEGG" id="ppn:Palpr_1737"/>
<dbReference type="Pfam" id="PF13505">
    <property type="entry name" value="OMP_b-brl"/>
    <property type="match status" value="1"/>
</dbReference>
<organism evidence="3 4">
    <name type="scientific">Paludibacter propionicigenes (strain DSM 17365 / JCM 13257 / WB4)</name>
    <dbReference type="NCBI Taxonomy" id="694427"/>
    <lineage>
        <taxon>Bacteria</taxon>
        <taxon>Pseudomonadati</taxon>
        <taxon>Bacteroidota</taxon>
        <taxon>Bacteroidia</taxon>
        <taxon>Bacteroidales</taxon>
        <taxon>Paludibacteraceae</taxon>
        <taxon>Paludibacter</taxon>
    </lineage>
</organism>
<evidence type="ECO:0000259" key="2">
    <source>
        <dbReference type="Pfam" id="PF13505"/>
    </source>
</evidence>
<accession>E4T582</accession>